<evidence type="ECO:0000259" key="2">
    <source>
        <dbReference type="Pfam" id="PF01243"/>
    </source>
</evidence>
<dbReference type="InterPro" id="IPR012349">
    <property type="entry name" value="Split_barrel_FMN-bd"/>
</dbReference>
<sequence length="133" mass="14768">MTEIPAAYMDLLLEKKPLAHLATVMPDGSPQNTPVWFDYVDGKIRVNSALGRTKVRNMKLGAKVALSISDPGNPDRYVQLRGTVTRVRQDEIAAAHIDQLAYKYMGLDKNPYANPADVRVMFEISVFSVQGMS</sequence>
<keyword evidence="1" id="KW-0560">Oxidoreductase</keyword>
<name>A0A512N7F1_9HYPH</name>
<feature type="domain" description="Pyridoxamine 5'-phosphate oxidase N-terminal" evidence="2">
    <location>
        <begin position="12"/>
        <end position="129"/>
    </location>
</feature>
<dbReference type="OrthoDB" id="2664130at2"/>
<evidence type="ECO:0000256" key="1">
    <source>
        <dbReference type="ARBA" id="ARBA00023002"/>
    </source>
</evidence>
<dbReference type="Proteomes" id="UP000321058">
    <property type="component" value="Unassembled WGS sequence"/>
</dbReference>
<dbReference type="Pfam" id="PF01243">
    <property type="entry name" value="PNPOx_N"/>
    <property type="match status" value="1"/>
</dbReference>
<reference evidence="3 4" key="1">
    <citation type="submission" date="2019-07" db="EMBL/GenBank/DDBJ databases">
        <title>Whole genome shotgun sequence of Reyranella soli NBRC 108950.</title>
        <authorList>
            <person name="Hosoyama A."/>
            <person name="Uohara A."/>
            <person name="Ohji S."/>
            <person name="Ichikawa N."/>
        </authorList>
    </citation>
    <scope>NUCLEOTIDE SEQUENCE [LARGE SCALE GENOMIC DNA]</scope>
    <source>
        <strain evidence="3 4">NBRC 108950</strain>
    </source>
</reference>
<keyword evidence="4" id="KW-1185">Reference proteome</keyword>
<dbReference type="GO" id="GO:0005829">
    <property type="term" value="C:cytosol"/>
    <property type="evidence" value="ECO:0007669"/>
    <property type="project" value="TreeGrafter"/>
</dbReference>
<dbReference type="SUPFAM" id="SSF50475">
    <property type="entry name" value="FMN-binding split barrel"/>
    <property type="match status" value="1"/>
</dbReference>
<dbReference type="EMBL" id="BKAJ01000032">
    <property type="protein sequence ID" value="GEP54908.1"/>
    <property type="molecule type" value="Genomic_DNA"/>
</dbReference>
<dbReference type="PANTHER" id="PTHR35176:SF6">
    <property type="entry name" value="HEME OXYGENASE HI_0854-RELATED"/>
    <property type="match status" value="1"/>
</dbReference>
<dbReference type="InterPro" id="IPR011576">
    <property type="entry name" value="Pyridox_Oxase_N"/>
</dbReference>
<dbReference type="GO" id="GO:0070967">
    <property type="term" value="F:coenzyme F420 binding"/>
    <property type="evidence" value="ECO:0007669"/>
    <property type="project" value="TreeGrafter"/>
</dbReference>
<comment type="caution">
    <text evidence="3">The sequence shown here is derived from an EMBL/GenBank/DDBJ whole genome shotgun (WGS) entry which is preliminary data.</text>
</comment>
<dbReference type="PANTHER" id="PTHR35176">
    <property type="entry name" value="HEME OXYGENASE HI_0854-RELATED"/>
    <property type="match status" value="1"/>
</dbReference>
<accession>A0A512N7F1</accession>
<dbReference type="NCBIfam" id="TIGR03618">
    <property type="entry name" value="Rv1155_F420"/>
    <property type="match status" value="1"/>
</dbReference>
<dbReference type="InterPro" id="IPR019920">
    <property type="entry name" value="F420-binding_dom_put"/>
</dbReference>
<evidence type="ECO:0000313" key="4">
    <source>
        <dbReference type="Proteomes" id="UP000321058"/>
    </source>
</evidence>
<organism evidence="3 4">
    <name type="scientific">Reyranella soli</name>
    <dbReference type="NCBI Taxonomy" id="1230389"/>
    <lineage>
        <taxon>Bacteria</taxon>
        <taxon>Pseudomonadati</taxon>
        <taxon>Pseudomonadota</taxon>
        <taxon>Alphaproteobacteria</taxon>
        <taxon>Hyphomicrobiales</taxon>
        <taxon>Reyranellaceae</taxon>
        <taxon>Reyranella</taxon>
    </lineage>
</organism>
<dbReference type="InterPro" id="IPR052019">
    <property type="entry name" value="F420H2_bilvrd_red/Heme_oxyg"/>
</dbReference>
<dbReference type="AlphaFoldDB" id="A0A512N7F1"/>
<dbReference type="RefSeq" id="WP_147148899.1">
    <property type="nucleotide sequence ID" value="NZ_BKAJ01000032.1"/>
</dbReference>
<proteinExistence type="predicted"/>
<evidence type="ECO:0000313" key="3">
    <source>
        <dbReference type="EMBL" id="GEP54908.1"/>
    </source>
</evidence>
<gene>
    <name evidence="3" type="ORF">RSO01_20740</name>
</gene>
<protein>
    <submittedName>
        <fullName evidence="3">Putative pyridoxamine 5'-phosphate oxidase</fullName>
    </submittedName>
</protein>
<dbReference type="Gene3D" id="2.30.110.10">
    <property type="entry name" value="Electron Transport, Fmn-binding Protein, Chain A"/>
    <property type="match status" value="1"/>
</dbReference>
<dbReference type="GO" id="GO:0016627">
    <property type="term" value="F:oxidoreductase activity, acting on the CH-CH group of donors"/>
    <property type="evidence" value="ECO:0007669"/>
    <property type="project" value="TreeGrafter"/>
</dbReference>